<reference evidence="1" key="1">
    <citation type="submission" date="2018-05" db="EMBL/GenBank/DDBJ databases">
        <authorList>
            <person name="Lanie J.A."/>
            <person name="Ng W.-L."/>
            <person name="Kazmierczak K.M."/>
            <person name="Andrzejewski T.M."/>
            <person name="Davidsen T.M."/>
            <person name="Wayne K.J."/>
            <person name="Tettelin H."/>
            <person name="Glass J.I."/>
            <person name="Rusch D."/>
            <person name="Podicherti R."/>
            <person name="Tsui H.-C.T."/>
            <person name="Winkler M.E."/>
        </authorList>
    </citation>
    <scope>NUCLEOTIDE SEQUENCE</scope>
</reference>
<accession>A0A381TQB8</accession>
<dbReference type="PANTHER" id="PTHR31497">
    <property type="entry name" value="AUTOCRINE PROLIFERATION REPRESSOR PROTEIN A"/>
    <property type="match status" value="1"/>
</dbReference>
<gene>
    <name evidence="1" type="ORF">METZ01_LOCUS71074</name>
</gene>
<organism evidence="1">
    <name type="scientific">marine metagenome</name>
    <dbReference type="NCBI Taxonomy" id="408172"/>
    <lineage>
        <taxon>unclassified sequences</taxon>
        <taxon>metagenomes</taxon>
        <taxon>ecological metagenomes</taxon>
    </lineage>
</organism>
<name>A0A381TQB8_9ZZZZ</name>
<dbReference type="InterPro" id="IPR029058">
    <property type="entry name" value="AB_hydrolase_fold"/>
</dbReference>
<sequence>MMLARKSLFLLIATFVLNFLGAGMLLADSGNGLALTALDRYVRAPDDKYRYSILQTIDGDGYTTYVLEMISQQWLTEAEVNLPIWEHYMVVVAPDEVDSDIGFLTITGGSKSRSAPTEALPSDIKRALETNTVVTTLYMVPNQPLVFVNDNGLQRTEDAIIAYTWDKFFRGGNEKWPLRLPMTKAAVRAMDTVTALMASEQGGDIEVDQFVVAGASKRGWTTWTTAIVDERVVAIMPIVIDMLNVGESFKHHFSVYGAYSLAIIDYIVSGNVNWIGTSEWDDLMDLVEPYEYRDRLELPKFLLNSTGDEFFIPDSWQFYWNDLIGEKHVRYVPNSNHSMDGTDVLDSVDAWYHAIVHNVKMPRYSWNVDDDGVITVFSLDKPSQVLLWQAHNPESRNFTQAKLGKAYTSRPLTEVEMGVYQVKLNPPKQGYTAYYVEMHYPSGISKPFKFSTGIKVVPDVTDYEWQFTPDNSRR</sequence>
<dbReference type="PIRSF" id="PIRSF014728">
    <property type="entry name" value="PqaA"/>
    <property type="match status" value="1"/>
</dbReference>
<evidence type="ECO:0008006" key="2">
    <source>
        <dbReference type="Google" id="ProtNLM"/>
    </source>
</evidence>
<proteinExistence type="predicted"/>
<dbReference type="InterPro" id="IPR009199">
    <property type="entry name" value="PhoPQ-act_pathogen-rel_PqaA"/>
</dbReference>
<protein>
    <recommendedName>
        <fullName evidence="2">PhoPQ-activated pathogenicity</fullName>
    </recommendedName>
</protein>
<evidence type="ECO:0000313" key="1">
    <source>
        <dbReference type="EMBL" id="SVA18220.1"/>
    </source>
</evidence>
<dbReference type="AlphaFoldDB" id="A0A381TQB8"/>
<dbReference type="PANTHER" id="PTHR31497:SF0">
    <property type="entry name" value="AUTOCRINE PROLIFERATION REPRESSOR PROTEIN A"/>
    <property type="match status" value="1"/>
</dbReference>
<dbReference type="Pfam" id="PF10142">
    <property type="entry name" value="PhoPQ_related"/>
    <property type="match status" value="1"/>
</dbReference>
<dbReference type="Gene3D" id="3.40.50.1820">
    <property type="entry name" value="alpha/beta hydrolase"/>
    <property type="match status" value="1"/>
</dbReference>
<dbReference type="SUPFAM" id="SSF53474">
    <property type="entry name" value="alpha/beta-Hydrolases"/>
    <property type="match status" value="1"/>
</dbReference>
<dbReference type="EMBL" id="UINC01004979">
    <property type="protein sequence ID" value="SVA18220.1"/>
    <property type="molecule type" value="Genomic_DNA"/>
</dbReference>